<gene>
    <name evidence="3" type="ORF">D9V32_07725</name>
</gene>
<dbReference type="AlphaFoldDB" id="A0A3L7A796"/>
<dbReference type="RefSeq" id="WP_121648322.1">
    <property type="nucleotide sequence ID" value="NZ_RCUX01000005.1"/>
</dbReference>
<feature type="transmembrane region" description="Helical" evidence="1">
    <location>
        <begin position="63"/>
        <end position="83"/>
    </location>
</feature>
<proteinExistence type="predicted"/>
<evidence type="ECO:0000256" key="1">
    <source>
        <dbReference type="SAM" id="Phobius"/>
    </source>
</evidence>
<keyword evidence="4" id="KW-1185">Reference proteome</keyword>
<dbReference type="EMBL" id="RCUX01000005">
    <property type="protein sequence ID" value="RLP76037.1"/>
    <property type="molecule type" value="Genomic_DNA"/>
</dbReference>
<evidence type="ECO:0000259" key="2">
    <source>
        <dbReference type="Pfam" id="PF13559"/>
    </source>
</evidence>
<keyword evidence="1" id="KW-0472">Membrane</keyword>
<protein>
    <submittedName>
        <fullName evidence="3">DUF4129 domain-containing protein</fullName>
    </submittedName>
</protein>
<comment type="caution">
    <text evidence="3">The sequence shown here is derived from an EMBL/GenBank/DDBJ whole genome shotgun (WGS) entry which is preliminary data.</text>
</comment>
<dbReference type="Pfam" id="PF13559">
    <property type="entry name" value="DUF4129"/>
    <property type="match status" value="1"/>
</dbReference>
<reference evidence="3 4" key="1">
    <citation type="submission" date="2018-10" db="EMBL/GenBank/DDBJ databases">
        <authorList>
            <person name="Li J."/>
        </authorList>
    </citation>
    <scope>NUCLEOTIDE SEQUENCE [LARGE SCALE GENOMIC DNA]</scope>
    <source>
        <strain evidence="3 4">IF 016277</strain>
    </source>
</reference>
<evidence type="ECO:0000313" key="4">
    <source>
        <dbReference type="Proteomes" id="UP000272503"/>
    </source>
</evidence>
<evidence type="ECO:0000313" key="3">
    <source>
        <dbReference type="EMBL" id="RLP76037.1"/>
    </source>
</evidence>
<keyword evidence="1" id="KW-0812">Transmembrane</keyword>
<dbReference type="Proteomes" id="UP000272503">
    <property type="component" value="Unassembled WGS sequence"/>
</dbReference>
<dbReference type="OrthoDB" id="3389322at2"/>
<keyword evidence="1" id="KW-1133">Transmembrane helix</keyword>
<dbReference type="InterPro" id="IPR025403">
    <property type="entry name" value="TgpA-like_C"/>
</dbReference>
<sequence>MSLAFAVPPLTPDAPDAATWLRDELAKPEYTAAKPTPFDRAVSEFLAWLGRLFSGDTSTPADWVPVAIILLVLAAVAAAIIIWGRPRLNRSRRATAHTLFGENDTRSAAAIRAASQRAAAAGDYTTAVLEAFRALSRDLDERTIIILDPGSTAHQAARAAALAFPKTRELLAQSADYFDGVRYLSEPGTSDRWEYITAVDAELRAQSPQLAEIPEGAAR</sequence>
<organism evidence="3 4">
    <name type="scientific">Mycetocola tolaasinivorans</name>
    <dbReference type="NCBI Taxonomy" id="76635"/>
    <lineage>
        <taxon>Bacteria</taxon>
        <taxon>Bacillati</taxon>
        <taxon>Actinomycetota</taxon>
        <taxon>Actinomycetes</taxon>
        <taxon>Micrococcales</taxon>
        <taxon>Microbacteriaceae</taxon>
        <taxon>Mycetocola</taxon>
    </lineage>
</organism>
<name>A0A3L7A796_9MICO</name>
<accession>A0A3L7A796</accession>
<feature type="domain" description="Protein-glutamine gamma-glutamyltransferase-like C-terminal" evidence="2">
    <location>
        <begin position="131"/>
        <end position="194"/>
    </location>
</feature>